<dbReference type="SUPFAM" id="SSF47203">
    <property type="entry name" value="Acyl-CoA dehydrogenase C-terminal domain-like"/>
    <property type="match status" value="1"/>
</dbReference>
<reference evidence="8 9" key="1">
    <citation type="submission" date="2019-03" db="EMBL/GenBank/DDBJ databases">
        <title>Paraburkholderia sp. 4M-K11, isolated from subtropical forest soil.</title>
        <authorList>
            <person name="Gao Z.-H."/>
            <person name="Qiu L.-H."/>
        </authorList>
    </citation>
    <scope>NUCLEOTIDE SEQUENCE [LARGE SCALE GENOMIC DNA]</scope>
    <source>
        <strain evidence="8 9">4M-K11</strain>
    </source>
</reference>
<dbReference type="Gene3D" id="1.20.140.10">
    <property type="entry name" value="Butyryl-CoA Dehydrogenase, subunit A, domain 3"/>
    <property type="match status" value="1"/>
</dbReference>
<dbReference type="GO" id="GO:0003995">
    <property type="term" value="F:acyl-CoA dehydrogenase activity"/>
    <property type="evidence" value="ECO:0007669"/>
    <property type="project" value="TreeGrafter"/>
</dbReference>
<dbReference type="Gene3D" id="2.40.110.10">
    <property type="entry name" value="Butyryl-CoA Dehydrogenase, subunit A, domain 2"/>
    <property type="match status" value="1"/>
</dbReference>
<evidence type="ECO:0000256" key="4">
    <source>
        <dbReference type="ARBA" id="ARBA00022827"/>
    </source>
</evidence>
<dbReference type="PANTHER" id="PTHR43884:SF20">
    <property type="entry name" value="ACYL-COA DEHYDROGENASE FADE28"/>
    <property type="match status" value="1"/>
</dbReference>
<dbReference type="SUPFAM" id="SSF56645">
    <property type="entry name" value="Acyl-CoA dehydrogenase NM domain-like"/>
    <property type="match status" value="1"/>
</dbReference>
<dbReference type="InterPro" id="IPR009075">
    <property type="entry name" value="AcylCo_DH/oxidase_C"/>
</dbReference>
<protein>
    <submittedName>
        <fullName evidence="8">Acyl-CoA dehydrogenase</fullName>
    </submittedName>
</protein>
<comment type="caution">
    <text evidence="8">The sequence shown here is derived from an EMBL/GenBank/DDBJ whole genome shotgun (WGS) entry which is preliminary data.</text>
</comment>
<dbReference type="Proteomes" id="UP000295722">
    <property type="component" value="Unassembled WGS sequence"/>
</dbReference>
<dbReference type="GO" id="GO:0050660">
    <property type="term" value="F:flavin adenine dinucleotide binding"/>
    <property type="evidence" value="ECO:0007669"/>
    <property type="project" value="InterPro"/>
</dbReference>
<evidence type="ECO:0000256" key="2">
    <source>
        <dbReference type="ARBA" id="ARBA00009347"/>
    </source>
</evidence>
<feature type="domain" description="Acyl-CoA dehydrogenase/oxidase N-terminal" evidence="7">
    <location>
        <begin position="6"/>
        <end position="102"/>
    </location>
</feature>
<name>A0A4R5M134_9BURK</name>
<keyword evidence="5" id="KW-0560">Oxidoreductase</keyword>
<keyword evidence="9" id="KW-1185">Reference proteome</keyword>
<evidence type="ECO:0000313" key="8">
    <source>
        <dbReference type="EMBL" id="TDG18932.1"/>
    </source>
</evidence>
<dbReference type="InterPro" id="IPR037069">
    <property type="entry name" value="AcylCoA_DH/ox_N_sf"/>
</dbReference>
<dbReference type="Pfam" id="PF02771">
    <property type="entry name" value="Acyl-CoA_dh_N"/>
    <property type="match status" value="1"/>
</dbReference>
<evidence type="ECO:0000256" key="1">
    <source>
        <dbReference type="ARBA" id="ARBA00001974"/>
    </source>
</evidence>
<feature type="domain" description="Acyl-CoA dehydrogenase/oxidase C-terminal" evidence="6">
    <location>
        <begin position="261"/>
        <end position="402"/>
    </location>
</feature>
<dbReference type="OrthoDB" id="8523432at2"/>
<dbReference type="InterPro" id="IPR036250">
    <property type="entry name" value="AcylCo_DH-like_C"/>
</dbReference>
<dbReference type="InterPro" id="IPR013786">
    <property type="entry name" value="AcylCoA_DH/ox_N"/>
</dbReference>
<keyword evidence="3" id="KW-0285">Flavoprotein</keyword>
<evidence type="ECO:0000313" key="9">
    <source>
        <dbReference type="Proteomes" id="UP000295722"/>
    </source>
</evidence>
<dbReference type="InterPro" id="IPR009100">
    <property type="entry name" value="AcylCoA_DH/oxidase_NM_dom_sf"/>
</dbReference>
<dbReference type="RefSeq" id="WP_133198984.1">
    <property type="nucleotide sequence ID" value="NZ_JBHUCW010000046.1"/>
</dbReference>
<accession>A0A4R5M134</accession>
<evidence type="ECO:0000259" key="6">
    <source>
        <dbReference type="Pfam" id="PF00441"/>
    </source>
</evidence>
<gene>
    <name evidence="8" type="ORF">EYW47_32865</name>
</gene>
<dbReference type="CDD" id="cd00567">
    <property type="entry name" value="ACAD"/>
    <property type="match status" value="1"/>
</dbReference>
<dbReference type="Pfam" id="PF00441">
    <property type="entry name" value="Acyl-CoA_dh_1"/>
    <property type="match status" value="1"/>
</dbReference>
<proteinExistence type="inferred from homology"/>
<dbReference type="EMBL" id="SMRP01000026">
    <property type="protein sequence ID" value="TDG18932.1"/>
    <property type="molecule type" value="Genomic_DNA"/>
</dbReference>
<comment type="cofactor">
    <cofactor evidence="1">
        <name>FAD</name>
        <dbReference type="ChEBI" id="CHEBI:57692"/>
    </cofactor>
</comment>
<dbReference type="Gene3D" id="1.10.540.10">
    <property type="entry name" value="Acyl-CoA dehydrogenase/oxidase, N-terminal domain"/>
    <property type="match status" value="1"/>
</dbReference>
<evidence type="ECO:0000256" key="5">
    <source>
        <dbReference type="ARBA" id="ARBA00023002"/>
    </source>
</evidence>
<dbReference type="InterPro" id="IPR046373">
    <property type="entry name" value="Acyl-CoA_Oxase/DH_mid-dom_sf"/>
</dbReference>
<evidence type="ECO:0000256" key="3">
    <source>
        <dbReference type="ARBA" id="ARBA00022630"/>
    </source>
</evidence>
<dbReference type="AlphaFoldDB" id="A0A4R5M134"/>
<keyword evidence="4" id="KW-0274">FAD</keyword>
<sequence length="430" mass="44279">MDLVLTEEQVMIRESAAEVLSQQSASADVRRVIERHAAYDAALWQTVAAELGWCGLSVPERAGGAGLGATELVLLMEQLGQRLACVPYFGTAVLAAQALARCTGDEIGASGAQADAGSEEAVRWLARIASGETRAALAIEHALLFEADESASLPAQASTVEAHATPDGFRLSGTFSAVLDGVMADLLLVPARLADGGSDDIALFAVETAHAGVTRTPLATLDATRAFAGIALDNVRVAPAACLARGEVVRNALAQTAWLAALALAAEQLGGAQQCLDLTLAYTAERVQFGRAIASFQAVKHRCAEMLVAVEAARSAVLGAAAAWDAAQGALAAGPGVANYADIAVAKASANDAFRFCAQEAIQLHGGVGFTWEYDPQLYFKRAQASGALFGSTPWLYGWLARHVIDSARHDGGNASADGVAAPVLAGASA</sequence>
<evidence type="ECO:0000259" key="7">
    <source>
        <dbReference type="Pfam" id="PF02771"/>
    </source>
</evidence>
<dbReference type="PANTHER" id="PTHR43884">
    <property type="entry name" value="ACYL-COA DEHYDROGENASE"/>
    <property type="match status" value="1"/>
</dbReference>
<comment type="similarity">
    <text evidence="2">Belongs to the acyl-CoA dehydrogenase family.</text>
</comment>
<organism evidence="8 9">
    <name type="scientific">Paraburkholderia silviterrae</name>
    <dbReference type="NCBI Taxonomy" id="2528715"/>
    <lineage>
        <taxon>Bacteria</taxon>
        <taxon>Pseudomonadati</taxon>
        <taxon>Pseudomonadota</taxon>
        <taxon>Betaproteobacteria</taxon>
        <taxon>Burkholderiales</taxon>
        <taxon>Burkholderiaceae</taxon>
        <taxon>Paraburkholderia</taxon>
    </lineage>
</organism>